<dbReference type="EMBL" id="DTFF01000008">
    <property type="protein sequence ID" value="HGI86927.1"/>
    <property type="molecule type" value="Genomic_DNA"/>
</dbReference>
<protein>
    <recommendedName>
        <fullName evidence="7">ERCC4 domain-containing protein</fullName>
    </recommendedName>
</protein>
<evidence type="ECO:0000256" key="5">
    <source>
        <dbReference type="ARBA" id="ARBA00023125"/>
    </source>
</evidence>
<organism evidence="8">
    <name type="scientific">Ignisphaera aggregans</name>
    <dbReference type="NCBI Taxonomy" id="334771"/>
    <lineage>
        <taxon>Archaea</taxon>
        <taxon>Thermoproteota</taxon>
        <taxon>Thermoprotei</taxon>
        <taxon>Desulfurococcales</taxon>
        <taxon>Desulfurococcaceae</taxon>
        <taxon>Ignisphaera</taxon>
    </lineage>
</organism>
<sequence length="244" mass="27883">MPVVYVDERERNSKVPQLLIEKGVTVIFKFLDVGDYVVSDRIGIERKTAIDFAKSIVDGRLFDQASRLLQTFEKAIIVIEGSLRRATKMTNLKRPALIGAYIALTLDMDIAILNTRDEEETAEVIKRVVLKEFKKSPTLSFRKPVQKPTTSEVIEWQLYILQAFPHIGPKIAIRILEKFGSIVNFCNASLSELSKVDGLSESKAAEIYRVLHAIYKEFKRESRSGVPKSLADYLRHQKEERQEK</sequence>
<keyword evidence="2" id="KW-0255">Endonuclease</keyword>
<dbReference type="InterPro" id="IPR011335">
    <property type="entry name" value="Restrct_endonuc-II-like"/>
</dbReference>
<evidence type="ECO:0000256" key="4">
    <source>
        <dbReference type="ARBA" id="ARBA00022801"/>
    </source>
</evidence>
<dbReference type="AlphaFoldDB" id="A0A7C4FG26"/>
<dbReference type="InterPro" id="IPR006166">
    <property type="entry name" value="ERCC4_domain"/>
</dbReference>
<dbReference type="Pfam" id="PF14520">
    <property type="entry name" value="HHH_5"/>
    <property type="match status" value="1"/>
</dbReference>
<comment type="caution">
    <text evidence="8">The sequence shown here is derived from an EMBL/GenBank/DDBJ whole genome shotgun (WGS) entry which is preliminary data.</text>
</comment>
<name>A0A7C4FG26_9CREN</name>
<dbReference type="GO" id="GO:0000014">
    <property type="term" value="F:single-stranded DNA endodeoxyribonuclease activity"/>
    <property type="evidence" value="ECO:0007669"/>
    <property type="project" value="TreeGrafter"/>
</dbReference>
<dbReference type="Gene3D" id="1.10.150.20">
    <property type="entry name" value="5' to 3' exonuclease, C-terminal subdomain"/>
    <property type="match status" value="1"/>
</dbReference>
<evidence type="ECO:0000256" key="3">
    <source>
        <dbReference type="ARBA" id="ARBA00022763"/>
    </source>
</evidence>
<dbReference type="SMART" id="SM00891">
    <property type="entry name" value="ERCC4"/>
    <property type="match status" value="1"/>
</dbReference>
<keyword evidence="6" id="KW-0234">DNA repair</keyword>
<proteinExistence type="predicted"/>
<dbReference type="GO" id="GO:1901255">
    <property type="term" value="P:nucleotide-excision repair involved in interstrand cross-link repair"/>
    <property type="evidence" value="ECO:0007669"/>
    <property type="project" value="TreeGrafter"/>
</dbReference>
<accession>A0A7C4FG26</accession>
<reference evidence="8" key="1">
    <citation type="journal article" date="2020" name="mSystems">
        <title>Genome- and Community-Level Interaction Insights into Carbon Utilization and Element Cycling Functions of Hydrothermarchaeota in Hydrothermal Sediment.</title>
        <authorList>
            <person name="Zhou Z."/>
            <person name="Liu Y."/>
            <person name="Xu W."/>
            <person name="Pan J."/>
            <person name="Luo Z.H."/>
            <person name="Li M."/>
        </authorList>
    </citation>
    <scope>NUCLEOTIDE SEQUENCE [LARGE SCALE GENOMIC DNA]</scope>
    <source>
        <strain evidence="8">SpSt-732</strain>
    </source>
</reference>
<dbReference type="SUPFAM" id="SSF52980">
    <property type="entry name" value="Restriction endonuclease-like"/>
    <property type="match status" value="1"/>
</dbReference>
<evidence type="ECO:0000256" key="2">
    <source>
        <dbReference type="ARBA" id="ARBA00022759"/>
    </source>
</evidence>
<keyword evidence="4" id="KW-0378">Hydrolase</keyword>
<dbReference type="Pfam" id="PF02732">
    <property type="entry name" value="ERCC4"/>
    <property type="match status" value="1"/>
</dbReference>
<dbReference type="SUPFAM" id="SSF47781">
    <property type="entry name" value="RuvA domain 2-like"/>
    <property type="match status" value="1"/>
</dbReference>
<gene>
    <name evidence="8" type="ORF">ENV14_00790</name>
</gene>
<dbReference type="CDD" id="cd20075">
    <property type="entry name" value="XPF_nuclease_XPF_arch"/>
    <property type="match status" value="1"/>
</dbReference>
<dbReference type="GO" id="GO:0003684">
    <property type="term" value="F:damaged DNA binding"/>
    <property type="evidence" value="ECO:0007669"/>
    <property type="project" value="TreeGrafter"/>
</dbReference>
<keyword evidence="1" id="KW-0540">Nuclease</keyword>
<evidence type="ECO:0000256" key="6">
    <source>
        <dbReference type="ARBA" id="ARBA00023204"/>
    </source>
</evidence>
<dbReference type="GO" id="GO:0000724">
    <property type="term" value="P:double-strand break repair via homologous recombination"/>
    <property type="evidence" value="ECO:0007669"/>
    <property type="project" value="TreeGrafter"/>
</dbReference>
<keyword evidence="5" id="KW-0238">DNA-binding</keyword>
<dbReference type="PANTHER" id="PTHR10150">
    <property type="entry name" value="DNA REPAIR ENDONUCLEASE XPF"/>
    <property type="match status" value="1"/>
</dbReference>
<keyword evidence="3" id="KW-0227">DNA damage</keyword>
<dbReference type="InterPro" id="IPR010994">
    <property type="entry name" value="RuvA_2-like"/>
</dbReference>
<dbReference type="PANTHER" id="PTHR10150:SF0">
    <property type="entry name" value="DNA REPAIR ENDONUCLEASE XPF"/>
    <property type="match status" value="1"/>
</dbReference>
<evidence type="ECO:0000256" key="1">
    <source>
        <dbReference type="ARBA" id="ARBA00022722"/>
    </source>
</evidence>
<evidence type="ECO:0000259" key="7">
    <source>
        <dbReference type="SMART" id="SM00891"/>
    </source>
</evidence>
<dbReference type="Gene3D" id="3.40.50.10130">
    <property type="match status" value="1"/>
</dbReference>
<dbReference type="GO" id="GO:0003697">
    <property type="term" value="F:single-stranded DNA binding"/>
    <property type="evidence" value="ECO:0007669"/>
    <property type="project" value="TreeGrafter"/>
</dbReference>
<feature type="domain" description="ERCC4" evidence="7">
    <location>
        <begin position="3"/>
        <end position="83"/>
    </location>
</feature>
<evidence type="ECO:0000313" key="8">
    <source>
        <dbReference type="EMBL" id="HGI86927.1"/>
    </source>
</evidence>